<dbReference type="EMBL" id="CALSDN010000002">
    <property type="protein sequence ID" value="CAH6719635.1"/>
    <property type="molecule type" value="Genomic_DNA"/>
</dbReference>
<comment type="caution">
    <text evidence="1">The sequence shown here is derived from an EMBL/GenBank/DDBJ whole genome shotgun (WGS) entry which is preliminary data.</text>
</comment>
<name>A0ACA9Y3X9_9ASCO</name>
<gene>
    <name evidence="1" type="ORF">CLIB1444_02S13080</name>
</gene>
<sequence length="364" mass="40707">MLKGKSQKELLKLSKRIIQPLLPNYYKGQGGKVVVIGGCEDYTGAPFFSCQAASLIGSDLSHVICEKLASPVIKSYSPDLMVHPYLYELTNPEVSNYFSPSDIEKFTAMRLEDIISKDFKKFDDFIESKILPKVLQLINRGDIFVIGPGFGRDSLMFKSMIKIIEQIKVVNKPMILDADALFLVSLDPTIIQNYEKGILTPNLIEFERIGNKFNLKSILKETNFDKVLEVTSELSKILGGLTIIRKGDIELIVNGDDYLVNDMKGSNRRVGGQGDTLTGCLATFVIWSYHYNEGYWPKEAVSEEPELRNKDSLLLACFAASGVTRLASSKAYKNSGRALQTSVLQSYLGEAYSELFDNEDFVKL</sequence>
<proteinExistence type="predicted"/>
<evidence type="ECO:0000313" key="2">
    <source>
        <dbReference type="Proteomes" id="UP001152531"/>
    </source>
</evidence>
<keyword evidence="2" id="KW-1185">Reference proteome</keyword>
<accession>A0ACA9Y3X9</accession>
<reference evidence="1" key="1">
    <citation type="submission" date="2022-06" db="EMBL/GenBank/DDBJ databases">
        <authorList>
            <person name="Legras J.-L."/>
            <person name="Devillers H."/>
            <person name="Grondin C."/>
        </authorList>
    </citation>
    <scope>NUCLEOTIDE SEQUENCE</scope>
    <source>
        <strain evidence="1">CLIB 1444</strain>
    </source>
</reference>
<organism evidence="1 2">
    <name type="scientific">[Candida] jaroonii</name>
    <dbReference type="NCBI Taxonomy" id="467808"/>
    <lineage>
        <taxon>Eukaryota</taxon>
        <taxon>Fungi</taxon>
        <taxon>Dikarya</taxon>
        <taxon>Ascomycota</taxon>
        <taxon>Saccharomycotina</taxon>
        <taxon>Pichiomycetes</taxon>
        <taxon>Debaryomycetaceae</taxon>
        <taxon>Yamadazyma</taxon>
    </lineage>
</organism>
<dbReference type="Proteomes" id="UP001152531">
    <property type="component" value="Unassembled WGS sequence"/>
</dbReference>
<evidence type="ECO:0000313" key="1">
    <source>
        <dbReference type="EMBL" id="CAH6719635.1"/>
    </source>
</evidence>
<protein>
    <submittedName>
        <fullName evidence="1">ATP-dependent (S)-NAD(P)H-hydrate dehydratase</fullName>
    </submittedName>
</protein>